<accession>A0ABP7WEB8</accession>
<gene>
    <name evidence="1" type="ORF">GCM10022214_54360</name>
</gene>
<evidence type="ECO:0000313" key="1">
    <source>
        <dbReference type="EMBL" id="GAA4087242.1"/>
    </source>
</evidence>
<comment type="caution">
    <text evidence="1">The sequence shown here is derived from an EMBL/GenBank/DDBJ whole genome shotgun (WGS) entry which is preliminary data.</text>
</comment>
<dbReference type="EMBL" id="BAAAZG010000040">
    <property type="protein sequence ID" value="GAA4087242.1"/>
    <property type="molecule type" value="Genomic_DNA"/>
</dbReference>
<protein>
    <submittedName>
        <fullName evidence="1">Uncharacterized protein</fullName>
    </submittedName>
</protein>
<name>A0ABP7WEB8_9ACTN</name>
<reference evidence="2" key="1">
    <citation type="journal article" date="2019" name="Int. J. Syst. Evol. Microbiol.">
        <title>The Global Catalogue of Microorganisms (GCM) 10K type strain sequencing project: providing services to taxonomists for standard genome sequencing and annotation.</title>
        <authorList>
            <consortium name="The Broad Institute Genomics Platform"/>
            <consortium name="The Broad Institute Genome Sequencing Center for Infectious Disease"/>
            <person name="Wu L."/>
            <person name="Ma J."/>
        </authorList>
    </citation>
    <scope>NUCLEOTIDE SEQUENCE [LARGE SCALE GENOMIC DNA]</scope>
    <source>
        <strain evidence="2">JCM 16702</strain>
    </source>
</reference>
<dbReference type="Proteomes" id="UP001500683">
    <property type="component" value="Unassembled WGS sequence"/>
</dbReference>
<evidence type="ECO:0000313" key="2">
    <source>
        <dbReference type="Proteomes" id="UP001500683"/>
    </source>
</evidence>
<keyword evidence="2" id="KW-1185">Reference proteome</keyword>
<sequence length="82" mass="8544">MPCCAPGGPLWVVVLGFQRGERGGEACRAGLARAAALEVGSGAGGGRHAGKAMVLMRALASWRESRRVCWTTMGTSLVTTRQ</sequence>
<proteinExistence type="predicted"/>
<organism evidence="1 2">
    <name type="scientific">Actinomadura miaoliensis</name>
    <dbReference type="NCBI Taxonomy" id="430685"/>
    <lineage>
        <taxon>Bacteria</taxon>
        <taxon>Bacillati</taxon>
        <taxon>Actinomycetota</taxon>
        <taxon>Actinomycetes</taxon>
        <taxon>Streptosporangiales</taxon>
        <taxon>Thermomonosporaceae</taxon>
        <taxon>Actinomadura</taxon>
    </lineage>
</organism>